<feature type="domain" description="Glycosyltransferase 2-like" evidence="1">
    <location>
        <begin position="7"/>
        <end position="111"/>
    </location>
</feature>
<keyword evidence="2" id="KW-0808">Transferase</keyword>
<organism evidence="2 3">
    <name type="scientific">Kineothrix sedimenti</name>
    <dbReference type="NCBI Taxonomy" id="3123317"/>
    <lineage>
        <taxon>Bacteria</taxon>
        <taxon>Bacillati</taxon>
        <taxon>Bacillota</taxon>
        <taxon>Clostridia</taxon>
        <taxon>Lachnospirales</taxon>
        <taxon>Lachnospiraceae</taxon>
        <taxon>Kineothrix</taxon>
    </lineage>
</organism>
<dbReference type="SUPFAM" id="SSF53448">
    <property type="entry name" value="Nucleotide-diphospho-sugar transferases"/>
    <property type="match status" value="1"/>
</dbReference>
<evidence type="ECO:0000259" key="1">
    <source>
        <dbReference type="Pfam" id="PF00535"/>
    </source>
</evidence>
<dbReference type="Gene3D" id="3.90.550.10">
    <property type="entry name" value="Spore Coat Polysaccharide Biosynthesis Protein SpsA, Chain A"/>
    <property type="match status" value="1"/>
</dbReference>
<dbReference type="PANTHER" id="PTHR22916">
    <property type="entry name" value="GLYCOSYLTRANSFERASE"/>
    <property type="match status" value="1"/>
</dbReference>
<dbReference type="GO" id="GO:0016757">
    <property type="term" value="F:glycosyltransferase activity"/>
    <property type="evidence" value="ECO:0007669"/>
    <property type="project" value="UniProtKB-KW"/>
</dbReference>
<reference evidence="2 3" key="1">
    <citation type="submission" date="2024-02" db="EMBL/GenBank/DDBJ databases">
        <title>Bacterial strain from lacustrine sediment.</title>
        <authorList>
            <person name="Petit C."/>
            <person name="Fadhlaoui K."/>
        </authorList>
    </citation>
    <scope>NUCLEOTIDE SEQUENCE [LARGE SCALE GENOMIC DNA]</scope>
    <source>
        <strain evidence="2 3">IPX-CK</strain>
    </source>
</reference>
<proteinExistence type="predicted"/>
<protein>
    <submittedName>
        <fullName evidence="2">Glycosyltransferase</fullName>
        <ecNumber evidence="2">2.4.-.-</ecNumber>
    </submittedName>
</protein>
<gene>
    <name evidence="2" type="ORF">V6984_18910</name>
</gene>
<dbReference type="Pfam" id="PF00535">
    <property type="entry name" value="Glycos_transf_2"/>
    <property type="match status" value="1"/>
</dbReference>
<dbReference type="EMBL" id="CP146256">
    <property type="protein sequence ID" value="XAH73549.1"/>
    <property type="molecule type" value="Genomic_DNA"/>
</dbReference>
<keyword evidence="3" id="KW-1185">Reference proteome</keyword>
<dbReference type="RefSeq" id="WP_342757153.1">
    <property type="nucleotide sequence ID" value="NZ_CP146256.1"/>
</dbReference>
<dbReference type="Proteomes" id="UP001451571">
    <property type="component" value="Chromosome"/>
</dbReference>
<dbReference type="PANTHER" id="PTHR22916:SF3">
    <property type="entry name" value="UDP-GLCNAC:BETAGAL BETA-1,3-N-ACETYLGLUCOSAMINYLTRANSFERASE-LIKE PROTEIN 1"/>
    <property type="match status" value="1"/>
</dbReference>
<evidence type="ECO:0000313" key="2">
    <source>
        <dbReference type="EMBL" id="XAH73549.1"/>
    </source>
</evidence>
<sequence>MGRIMFSIVVVCLNEGERLKAVIENIRRQTYADYEIIVKDGLSKDGSIEELPADERIKVYRLEDTGIYDAMNQAVKEIKGDYVYFLNCGDAFYREDVLQRVAKQIKEYPRRRENVVFYGDILEKITGERVSSNPHMDAFGCYRNVPCHQACFYSAELMRRKGFDLKYHVRADYEHFLWCFFEGEADTVYMPFLIADYEGGGFSETKENRKRSEAEHKEIVKKYMSSGQVLKYRALMILSLAPLRTCISRYKVTAHIYNKLKALVYKRQE</sequence>
<accession>A0ABZ3EVE3</accession>
<dbReference type="InterPro" id="IPR001173">
    <property type="entry name" value="Glyco_trans_2-like"/>
</dbReference>
<evidence type="ECO:0000313" key="3">
    <source>
        <dbReference type="Proteomes" id="UP001451571"/>
    </source>
</evidence>
<keyword evidence="2" id="KW-0328">Glycosyltransferase</keyword>
<dbReference type="InterPro" id="IPR029044">
    <property type="entry name" value="Nucleotide-diphossugar_trans"/>
</dbReference>
<name>A0ABZ3EVE3_9FIRM</name>
<dbReference type="EC" id="2.4.-.-" evidence="2"/>